<keyword evidence="1" id="KW-0175">Coiled coil</keyword>
<feature type="coiled-coil region" evidence="1">
    <location>
        <begin position="393"/>
        <end position="431"/>
    </location>
</feature>
<feature type="coiled-coil region" evidence="1">
    <location>
        <begin position="208"/>
        <end position="250"/>
    </location>
</feature>
<dbReference type="PANTHER" id="PTHR47026">
    <property type="entry name" value="PIGMENTOSA GTPASE REGULATOR-LIKE PROTEIN, PUTATIVE-RELATED"/>
    <property type="match status" value="1"/>
</dbReference>
<evidence type="ECO:0000256" key="1">
    <source>
        <dbReference type="SAM" id="Coils"/>
    </source>
</evidence>
<comment type="caution">
    <text evidence="2">The sequence shown here is derived from an EMBL/GenBank/DDBJ whole genome shotgun (WGS) entry which is preliminary data.</text>
</comment>
<dbReference type="Proteomes" id="UP001470230">
    <property type="component" value="Unassembled WGS sequence"/>
</dbReference>
<evidence type="ECO:0000313" key="3">
    <source>
        <dbReference type="Proteomes" id="UP001470230"/>
    </source>
</evidence>
<gene>
    <name evidence="2" type="ORF">M9Y10_014286</name>
</gene>
<accession>A0ABR2KZX3</accession>
<name>A0ABR2KZX3_9EUKA</name>
<keyword evidence="3" id="KW-1185">Reference proteome</keyword>
<protein>
    <submittedName>
        <fullName evidence="2">Uncharacterized protein</fullName>
    </submittedName>
</protein>
<organism evidence="2 3">
    <name type="scientific">Tritrichomonas musculus</name>
    <dbReference type="NCBI Taxonomy" id="1915356"/>
    <lineage>
        <taxon>Eukaryota</taxon>
        <taxon>Metamonada</taxon>
        <taxon>Parabasalia</taxon>
        <taxon>Tritrichomonadida</taxon>
        <taxon>Tritrichomonadidae</taxon>
        <taxon>Tritrichomonas</taxon>
    </lineage>
</organism>
<dbReference type="PANTHER" id="PTHR47026:SF2">
    <property type="entry name" value="FLAGELLAR ASSOCIATED PROTEIN"/>
    <property type="match status" value="1"/>
</dbReference>
<dbReference type="EMBL" id="JAPFFF010000002">
    <property type="protein sequence ID" value="KAK8896388.1"/>
    <property type="molecule type" value="Genomic_DNA"/>
</dbReference>
<proteinExistence type="predicted"/>
<reference evidence="2 3" key="1">
    <citation type="submission" date="2024-04" db="EMBL/GenBank/DDBJ databases">
        <title>Tritrichomonas musculus Genome.</title>
        <authorList>
            <person name="Alves-Ferreira E."/>
            <person name="Grigg M."/>
            <person name="Lorenzi H."/>
            <person name="Galac M."/>
        </authorList>
    </citation>
    <scope>NUCLEOTIDE SEQUENCE [LARGE SCALE GENOMIC DNA]</scope>
    <source>
        <strain evidence="2 3">EAF2021</strain>
    </source>
</reference>
<sequence length="520" mass="60815">MEVHEPINKNSKPPRKIRPPRYIFNESNDSVMSEIVDSISNGVPIDSVNPRIYGNLYPYLQMKCRYLSRDRNGVALRQVEEAMNKIQDYFIQIEADMIKKEQEYQEETRQLSPEEYQARLAAKEEARKNALNFTDNEIEECVQFALNEEFDKIDTRIVPLLLSELRKRQRNCITEENYNDASIYRAAAKSVGALSNGLRYEELTAAHIEELENRVMNASEDLDHLKRYWKQRIEDAKSQKEADISALRQEQAQKLAEFDKSLKIQQKQKARQTKNFNKSQNLNLSRNLKNTEKDKSKVKARIKTNTNKGSNSNIDNNEEVNLEGIPPQYCRYTNKVTELKKKEASLVSSKRFLEAIEARKEVEKQMRLEQLTFRRRYNEDLAVKRAEFIKKMQDKINVREQDAEAELNLLKREMNQQISQQQKTLHRYELQWQQAEELCMISKKCGSNSNSASVSGKAGDLDDEDGYYDNFENSGRSAVVMSSRDKDRMAEEVFRKRRAINAILYTRPQSARLPKIDKKY</sequence>
<evidence type="ECO:0000313" key="2">
    <source>
        <dbReference type="EMBL" id="KAK8896388.1"/>
    </source>
</evidence>